<protein>
    <recommendedName>
        <fullName evidence="5">Prolyl-tRNA synthetase</fullName>
    </recommendedName>
</protein>
<dbReference type="EMBL" id="WKJI01000004">
    <property type="protein sequence ID" value="MRX48326.1"/>
    <property type="molecule type" value="Genomic_DNA"/>
</dbReference>
<organism evidence="3 4">
    <name type="scientific">Pedobacter puniceum</name>
    <dbReference type="NCBI Taxonomy" id="2666136"/>
    <lineage>
        <taxon>Bacteria</taxon>
        <taxon>Pseudomonadati</taxon>
        <taxon>Bacteroidota</taxon>
        <taxon>Sphingobacteriia</taxon>
        <taxon>Sphingobacteriales</taxon>
        <taxon>Sphingobacteriaceae</taxon>
        <taxon>Pedobacter</taxon>
    </lineage>
</organism>
<feature type="compositionally biased region" description="Low complexity" evidence="1">
    <location>
        <begin position="255"/>
        <end position="279"/>
    </location>
</feature>
<feature type="signal peptide" evidence="2">
    <location>
        <begin position="1"/>
        <end position="22"/>
    </location>
</feature>
<dbReference type="PROSITE" id="PS51257">
    <property type="entry name" value="PROKAR_LIPOPROTEIN"/>
    <property type="match status" value="1"/>
</dbReference>
<keyword evidence="4" id="KW-1185">Reference proteome</keyword>
<feature type="compositionally biased region" description="Low complexity" evidence="1">
    <location>
        <begin position="303"/>
        <end position="318"/>
    </location>
</feature>
<evidence type="ECO:0008006" key="5">
    <source>
        <dbReference type="Google" id="ProtNLM"/>
    </source>
</evidence>
<reference evidence="3 4" key="1">
    <citation type="submission" date="2019-11" db="EMBL/GenBank/DDBJ databases">
        <authorList>
            <person name="Cheng Q."/>
            <person name="Yang Z."/>
        </authorList>
    </citation>
    <scope>NUCLEOTIDE SEQUENCE [LARGE SCALE GENOMIC DNA]</scope>
    <source>
        <strain evidence="3 4">HX-22-1</strain>
    </source>
</reference>
<gene>
    <name evidence="3" type="ORF">GJJ64_14095</name>
</gene>
<keyword evidence="2" id="KW-0732">Signal</keyword>
<evidence type="ECO:0000256" key="1">
    <source>
        <dbReference type="SAM" id="MobiDB-lite"/>
    </source>
</evidence>
<feature type="compositionally biased region" description="Gly residues" evidence="1">
    <location>
        <begin position="319"/>
        <end position="341"/>
    </location>
</feature>
<feature type="compositionally biased region" description="Basic and acidic residues" evidence="1">
    <location>
        <begin position="290"/>
        <end position="302"/>
    </location>
</feature>
<dbReference type="AlphaFoldDB" id="A0A7K0FQT1"/>
<feature type="compositionally biased region" description="Polar residues" evidence="1">
    <location>
        <begin position="215"/>
        <end position="226"/>
    </location>
</feature>
<feature type="chain" id="PRO_5029636186" description="Prolyl-tRNA synthetase" evidence="2">
    <location>
        <begin position="23"/>
        <end position="341"/>
    </location>
</feature>
<comment type="caution">
    <text evidence="3">The sequence shown here is derived from an EMBL/GenBank/DDBJ whole genome shotgun (WGS) entry which is preliminary data.</text>
</comment>
<evidence type="ECO:0000256" key="2">
    <source>
        <dbReference type="SAM" id="SignalP"/>
    </source>
</evidence>
<name>A0A7K0FQT1_9SPHI</name>
<proteinExistence type="predicted"/>
<sequence length="341" mass="37293">MKNRVILSVISGGIALVLGGCATGNIATQTALYDDVYNSEVEARVLTFTPRPSVNSNPNGDYSTDNYAYEEESRPRLDIENRNNYSWRDYYYDNNLAFDPYFDPAFSLGWNNWGWNSWNRPSFGFNFGWNNWGWNSWNLGWNNWGWNNWGWNSWAYNPWYSPLGSPYWGVYSFYNPWGGGWIGNGGFWGGGGLFPGVGVITRPNNPRPVRGSVATRPTNADGSSVSRIPRPTGPVSTTRPGTSSRPTRDSYGDYSRPATSSTRPSSNGGSSSSSGNSRPTRSEAQQSRPSRTESSRPSRTERPSYSPSPSYSPPSNSGGSSGGSSRGSSGGSSSGGGRPSR</sequence>
<feature type="compositionally biased region" description="Low complexity" evidence="1">
    <location>
        <begin position="229"/>
        <end position="245"/>
    </location>
</feature>
<evidence type="ECO:0000313" key="3">
    <source>
        <dbReference type="EMBL" id="MRX48326.1"/>
    </source>
</evidence>
<dbReference type="RefSeq" id="WP_154288414.1">
    <property type="nucleotide sequence ID" value="NZ_WKJI01000004.1"/>
</dbReference>
<dbReference type="Proteomes" id="UP000462931">
    <property type="component" value="Unassembled WGS sequence"/>
</dbReference>
<feature type="region of interest" description="Disordered" evidence="1">
    <location>
        <begin position="205"/>
        <end position="341"/>
    </location>
</feature>
<accession>A0A7K0FQT1</accession>
<evidence type="ECO:0000313" key="4">
    <source>
        <dbReference type="Proteomes" id="UP000462931"/>
    </source>
</evidence>